<dbReference type="AlphaFoldDB" id="A0A6G0TW83"/>
<protein>
    <recommendedName>
        <fullName evidence="3">Conserved oligomeric Golgi complex subunit 2</fullName>
    </recommendedName>
    <alternativeName>
        <fullName evidence="8">Component of oligomeric Golgi complex 2</fullName>
    </alternativeName>
</protein>
<organism evidence="11 12">
    <name type="scientific">Aphis glycines</name>
    <name type="common">Soybean aphid</name>
    <dbReference type="NCBI Taxonomy" id="307491"/>
    <lineage>
        <taxon>Eukaryota</taxon>
        <taxon>Metazoa</taxon>
        <taxon>Ecdysozoa</taxon>
        <taxon>Arthropoda</taxon>
        <taxon>Hexapoda</taxon>
        <taxon>Insecta</taxon>
        <taxon>Pterygota</taxon>
        <taxon>Neoptera</taxon>
        <taxon>Paraneoptera</taxon>
        <taxon>Hemiptera</taxon>
        <taxon>Sternorrhyncha</taxon>
        <taxon>Aphidomorpha</taxon>
        <taxon>Aphidoidea</taxon>
        <taxon>Aphididae</taxon>
        <taxon>Aphidini</taxon>
        <taxon>Aphis</taxon>
        <taxon>Aphis</taxon>
    </lineage>
</organism>
<comment type="caution">
    <text evidence="11">The sequence shown here is derived from an EMBL/GenBank/DDBJ whole genome shotgun (WGS) entry which is preliminary data.</text>
</comment>
<keyword evidence="6" id="KW-0333">Golgi apparatus</keyword>
<gene>
    <name evidence="11" type="ORF">AGLY_005092</name>
</gene>
<evidence type="ECO:0000259" key="10">
    <source>
        <dbReference type="Pfam" id="PF12022"/>
    </source>
</evidence>
<dbReference type="GO" id="GO:0007030">
    <property type="term" value="P:Golgi organization"/>
    <property type="evidence" value="ECO:0007669"/>
    <property type="project" value="InterPro"/>
</dbReference>
<dbReference type="GO" id="GO:0017119">
    <property type="term" value="C:Golgi transport complex"/>
    <property type="evidence" value="ECO:0007669"/>
    <property type="project" value="TreeGrafter"/>
</dbReference>
<dbReference type="Pfam" id="PF06148">
    <property type="entry name" value="COG2_N"/>
    <property type="match status" value="1"/>
</dbReference>
<evidence type="ECO:0000256" key="1">
    <source>
        <dbReference type="ARBA" id="ARBA00004395"/>
    </source>
</evidence>
<evidence type="ECO:0000256" key="2">
    <source>
        <dbReference type="ARBA" id="ARBA00007603"/>
    </source>
</evidence>
<evidence type="ECO:0000256" key="7">
    <source>
        <dbReference type="ARBA" id="ARBA00023136"/>
    </source>
</evidence>
<evidence type="ECO:0000256" key="5">
    <source>
        <dbReference type="ARBA" id="ARBA00022927"/>
    </source>
</evidence>
<keyword evidence="12" id="KW-1185">Reference proteome</keyword>
<comment type="subcellular location">
    <subcellularLocation>
        <location evidence="1">Golgi apparatus membrane</location>
        <topology evidence="1">Peripheral membrane protein</topology>
    </subcellularLocation>
</comment>
<evidence type="ECO:0000256" key="6">
    <source>
        <dbReference type="ARBA" id="ARBA00023034"/>
    </source>
</evidence>
<feature type="domain" description="COG complex component COG2 C-terminal" evidence="10">
    <location>
        <begin position="361"/>
        <end position="627"/>
    </location>
</feature>
<dbReference type="PANTHER" id="PTHR12961:SF0">
    <property type="entry name" value="CONSERVED OLIGOMERIC GOLGI COMPLEX SUBUNIT 2"/>
    <property type="match status" value="1"/>
</dbReference>
<dbReference type="InterPro" id="IPR009316">
    <property type="entry name" value="COG2"/>
</dbReference>
<accession>A0A6G0TW83</accession>
<dbReference type="GO" id="GO:0015031">
    <property type="term" value="P:protein transport"/>
    <property type="evidence" value="ECO:0007669"/>
    <property type="project" value="UniProtKB-KW"/>
</dbReference>
<evidence type="ECO:0000256" key="8">
    <source>
        <dbReference type="ARBA" id="ARBA00031344"/>
    </source>
</evidence>
<evidence type="ECO:0000259" key="9">
    <source>
        <dbReference type="Pfam" id="PF06148"/>
    </source>
</evidence>
<keyword evidence="4" id="KW-0813">Transport</keyword>
<feature type="domain" description="Conserved oligomeric Golgi complex subunit 2 N-terminal" evidence="9">
    <location>
        <begin position="11"/>
        <end position="84"/>
    </location>
</feature>
<name>A0A6G0TW83_APHGL</name>
<keyword evidence="7" id="KW-0472">Membrane</keyword>
<comment type="similarity">
    <text evidence="2">Belongs to the COG2 family.</text>
</comment>
<dbReference type="PANTHER" id="PTHR12961">
    <property type="entry name" value="CONSERVED OLIGOMERIC GOLGI COMPLEX COMPONENT 2"/>
    <property type="match status" value="1"/>
</dbReference>
<dbReference type="GO" id="GO:0000139">
    <property type="term" value="C:Golgi membrane"/>
    <property type="evidence" value="ECO:0007669"/>
    <property type="project" value="UniProtKB-SubCell"/>
</dbReference>
<evidence type="ECO:0000313" key="12">
    <source>
        <dbReference type="Proteomes" id="UP000475862"/>
    </source>
</evidence>
<evidence type="ECO:0000313" key="11">
    <source>
        <dbReference type="EMBL" id="KAE9539840.1"/>
    </source>
</evidence>
<dbReference type="Pfam" id="PF12022">
    <property type="entry name" value="COG2_C"/>
    <property type="match status" value="1"/>
</dbReference>
<proteinExistence type="inferred from homology"/>
<dbReference type="Proteomes" id="UP000475862">
    <property type="component" value="Unassembled WGS sequence"/>
</dbReference>
<dbReference type="InterPro" id="IPR024602">
    <property type="entry name" value="COG_su2_N"/>
</dbReference>
<keyword evidence="5" id="KW-0653">Protein transport</keyword>
<reference evidence="11 12" key="1">
    <citation type="submission" date="2019-08" db="EMBL/GenBank/DDBJ databases">
        <title>The genome of the soybean aphid Biotype 1, its phylome, world population structure and adaptation to the North American continent.</title>
        <authorList>
            <person name="Giordano R."/>
            <person name="Donthu R.K."/>
            <person name="Hernandez A.G."/>
            <person name="Wright C.L."/>
            <person name="Zimin A.V."/>
        </authorList>
    </citation>
    <scope>NUCLEOTIDE SEQUENCE [LARGE SCALE GENOMIC DNA]</scope>
    <source>
        <tissue evidence="11">Whole aphids</tissue>
    </source>
</reference>
<dbReference type="GO" id="GO:0006891">
    <property type="term" value="P:intra-Golgi vesicle-mediated transport"/>
    <property type="evidence" value="ECO:0007669"/>
    <property type="project" value="TreeGrafter"/>
</dbReference>
<evidence type="ECO:0000256" key="3">
    <source>
        <dbReference type="ARBA" id="ARBA00020977"/>
    </source>
</evidence>
<dbReference type="EMBL" id="VYZN01000014">
    <property type="protein sequence ID" value="KAE9539840.1"/>
    <property type="molecule type" value="Genomic_DNA"/>
</dbReference>
<dbReference type="OrthoDB" id="332281at2759"/>
<evidence type="ECO:0000256" key="4">
    <source>
        <dbReference type="ARBA" id="ARBA00022448"/>
    </source>
</evidence>
<sequence>MDTYNTDNISLMFDMQTFSKESFSVDEFLTENRNKMTLENMRVEMGIFLKDLRTKMINSLNDDCDKYFHLSRGLIGIDQQLATIKPGLSLLSNSVNEAKKNLENTLCYLDNEILLNKKLCEDKQAYHAIVKVQKSLEKLNELLLDQNDYNLIILTRAVAEYNQLSSSMTQCKNILKTVHLKKQTILNNLLINKLNEAFVSSVSTNTNSVKRFLELYLSLGKITYAEDVCRTDVVTPALKSILNENYLRSCKDGLRELYSHCYAFLQKDLKYLLQAAEEQNNISNKFGKFNFVSKSFWPVIFDQVKNNLQCIYNFGEPDIFIKNYKVTFNEFMKHLVELSISQHESEPLNQVQSWNDFKKCWNLPIYYQYRFQEIGFCAENVMNHESYESCNDETFKLKVTKTVWDSMCSCLDPNIFIHQLSHRFFKLILQLISRYQTWAEDANIKSKTDLKNFSTRIKFLEDLESDLNVFCIKLNDIYFMFEELLRTKVPADVLEIQKSSIVNGNLSTLINDLSKCKVKSVTDEAMSHVIRVTDVPRLFRHTNRDYPTEPCAYMKSIVVTLKALQNKNCKKQVLDHIVTQYVAYVDDVMKAIKKTEESLRKLKKIRDPNYKVNSDDDKIRFQLSLDIDYLLLSIGSMNLPEVNDIELKLDTAKQTILVDKVS</sequence>
<dbReference type="InterPro" id="IPR024603">
    <property type="entry name" value="COG_complex_COG2_C"/>
</dbReference>